<dbReference type="SUPFAM" id="SSF55961">
    <property type="entry name" value="Bet v1-like"/>
    <property type="match status" value="1"/>
</dbReference>
<protein>
    <recommendedName>
        <fullName evidence="1">START domain-containing protein</fullName>
    </recommendedName>
</protein>
<dbReference type="Gene3D" id="3.30.530.20">
    <property type="match status" value="1"/>
</dbReference>
<evidence type="ECO:0000313" key="2">
    <source>
        <dbReference type="EMBL" id="RZU38406.1"/>
    </source>
</evidence>
<comment type="caution">
    <text evidence="2">The sequence shown here is derived from an EMBL/GenBank/DDBJ whole genome shotgun (WGS) entry which is preliminary data.</text>
</comment>
<dbReference type="EMBL" id="SHKX01000013">
    <property type="protein sequence ID" value="RZU38406.1"/>
    <property type="molecule type" value="Genomic_DNA"/>
</dbReference>
<reference evidence="2 3" key="1">
    <citation type="submission" date="2019-02" db="EMBL/GenBank/DDBJ databases">
        <title>Genomic Encyclopedia of Type Strains, Phase IV (KMG-IV): sequencing the most valuable type-strain genomes for metagenomic binning, comparative biology and taxonomic classification.</title>
        <authorList>
            <person name="Goeker M."/>
        </authorList>
    </citation>
    <scope>NUCLEOTIDE SEQUENCE [LARGE SCALE GENOMIC DNA]</scope>
    <source>
        <strain evidence="2 3">DSM 105135</strain>
    </source>
</reference>
<evidence type="ECO:0000313" key="3">
    <source>
        <dbReference type="Proteomes" id="UP000292423"/>
    </source>
</evidence>
<keyword evidence="3" id="KW-1185">Reference proteome</keyword>
<dbReference type="AlphaFoldDB" id="A0A4V2G3V1"/>
<evidence type="ECO:0000259" key="1">
    <source>
        <dbReference type="PROSITE" id="PS50848"/>
    </source>
</evidence>
<sequence length="252" mass="28797">MTTLPHTSPRRGLNTLCAALLLADVGLAPGVSFAQEELRELQMPMTAEWQLVKDDRLRNIRTFARLEPGKRFRSFKVEAMVSASPETLARLMLDFSSYPRWYWSVRESRLLKQVSPTEYFLYLVHNAPYGMPDRDVILHAVVEPQTATQPHVLLRVRAEPDYMPLQPPLVRMPAEDMNIRFTPQPDDRILIESEGYVDPGGKVPSWASNFVQRSAPYGIIVNIQRMVEKEEYVRSNAPLPFPVFRHGEAPAP</sequence>
<dbReference type="GO" id="GO:0008289">
    <property type="term" value="F:lipid binding"/>
    <property type="evidence" value="ECO:0007669"/>
    <property type="project" value="InterPro"/>
</dbReference>
<accession>A0A4V2G3V1</accession>
<organism evidence="2 3">
    <name type="scientific">Fluviicoccus keumensis</name>
    <dbReference type="NCBI Taxonomy" id="1435465"/>
    <lineage>
        <taxon>Bacteria</taxon>
        <taxon>Pseudomonadati</taxon>
        <taxon>Pseudomonadota</taxon>
        <taxon>Gammaproteobacteria</taxon>
        <taxon>Moraxellales</taxon>
        <taxon>Moraxellaceae</taxon>
        <taxon>Fluviicoccus</taxon>
    </lineage>
</organism>
<gene>
    <name evidence="2" type="ORF">EV700_2337</name>
</gene>
<proteinExistence type="predicted"/>
<dbReference type="InterPro" id="IPR002913">
    <property type="entry name" value="START_lipid-bd_dom"/>
</dbReference>
<name>A0A4V2G3V1_9GAMM</name>
<dbReference type="RefSeq" id="WP_165391447.1">
    <property type="nucleotide sequence ID" value="NZ_SHKX01000013.1"/>
</dbReference>
<dbReference type="PROSITE" id="PS50848">
    <property type="entry name" value="START"/>
    <property type="match status" value="1"/>
</dbReference>
<feature type="domain" description="START" evidence="1">
    <location>
        <begin position="34"/>
        <end position="232"/>
    </location>
</feature>
<dbReference type="Proteomes" id="UP000292423">
    <property type="component" value="Unassembled WGS sequence"/>
</dbReference>
<dbReference type="InterPro" id="IPR023393">
    <property type="entry name" value="START-like_dom_sf"/>
</dbReference>